<proteinExistence type="predicted"/>
<dbReference type="PANTHER" id="PTHR42923">
    <property type="entry name" value="PROTOPORPHYRINOGEN OXIDASE"/>
    <property type="match status" value="1"/>
</dbReference>
<evidence type="ECO:0000313" key="3">
    <source>
        <dbReference type="Proteomes" id="UP000184292"/>
    </source>
</evidence>
<reference evidence="2 3" key="1">
    <citation type="submission" date="2016-11" db="EMBL/GenBank/DDBJ databases">
        <authorList>
            <person name="Jaros S."/>
            <person name="Januszkiewicz K."/>
            <person name="Wedrychowicz H."/>
        </authorList>
    </citation>
    <scope>NUCLEOTIDE SEQUENCE [LARGE SCALE GENOMIC DNA]</scope>
    <source>
        <strain evidence="2 3">DSM 100565</strain>
    </source>
</reference>
<dbReference type="Gene3D" id="3.50.50.60">
    <property type="entry name" value="FAD/NAD(P)-binding domain"/>
    <property type="match status" value="1"/>
</dbReference>
<dbReference type="RefSeq" id="WP_083601206.1">
    <property type="nucleotide sequence ID" value="NZ_FQYO01000002.1"/>
</dbReference>
<dbReference type="Pfam" id="PF01593">
    <property type="entry name" value="Amino_oxidase"/>
    <property type="match status" value="1"/>
</dbReference>
<organism evidence="2 3">
    <name type="scientific">Wenxinia saemankumensis</name>
    <dbReference type="NCBI Taxonomy" id="1447782"/>
    <lineage>
        <taxon>Bacteria</taxon>
        <taxon>Pseudomonadati</taxon>
        <taxon>Pseudomonadota</taxon>
        <taxon>Alphaproteobacteria</taxon>
        <taxon>Rhodobacterales</taxon>
        <taxon>Roseobacteraceae</taxon>
        <taxon>Wenxinia</taxon>
    </lineage>
</organism>
<dbReference type="Gene3D" id="3.90.660.20">
    <property type="entry name" value="Protoporphyrinogen oxidase, mitochondrial, domain 2"/>
    <property type="match status" value="1"/>
</dbReference>
<dbReference type="AlphaFoldDB" id="A0A1M6D0N5"/>
<dbReference type="Proteomes" id="UP000184292">
    <property type="component" value="Unassembled WGS sequence"/>
</dbReference>
<dbReference type="PANTHER" id="PTHR42923:SF47">
    <property type="entry name" value="BLR3003 PROTEIN"/>
    <property type="match status" value="1"/>
</dbReference>
<protein>
    <submittedName>
        <fullName evidence="2">Squalene-associated FAD-dependent desaturase</fullName>
    </submittedName>
</protein>
<dbReference type="InterPro" id="IPR036188">
    <property type="entry name" value="FAD/NAD-bd_sf"/>
</dbReference>
<evidence type="ECO:0000313" key="2">
    <source>
        <dbReference type="EMBL" id="SHI66827.1"/>
    </source>
</evidence>
<dbReference type="OrthoDB" id="7849608at2"/>
<name>A0A1M6D0N5_9RHOB</name>
<dbReference type="EMBL" id="FQYO01000002">
    <property type="protein sequence ID" value="SHI66827.1"/>
    <property type="molecule type" value="Genomic_DNA"/>
</dbReference>
<gene>
    <name evidence="2" type="ORF">SAMN05444417_1463</name>
</gene>
<dbReference type="Gene3D" id="1.10.3110.10">
    <property type="entry name" value="protoporphyrinogen ix oxidase, domain 3"/>
    <property type="match status" value="1"/>
</dbReference>
<accession>A0A1M6D0N5</accession>
<evidence type="ECO:0000259" key="1">
    <source>
        <dbReference type="Pfam" id="PF01593"/>
    </source>
</evidence>
<dbReference type="GO" id="GO:0016491">
    <property type="term" value="F:oxidoreductase activity"/>
    <property type="evidence" value="ECO:0007669"/>
    <property type="project" value="InterPro"/>
</dbReference>
<dbReference type="InterPro" id="IPR017830">
    <property type="entry name" value="SQase_HpnE"/>
</dbReference>
<dbReference type="InterPro" id="IPR002937">
    <property type="entry name" value="Amino_oxidase"/>
</dbReference>
<dbReference type="STRING" id="1447782.SAMN05444417_1463"/>
<dbReference type="SUPFAM" id="SSF51905">
    <property type="entry name" value="FAD/NAD(P)-binding domain"/>
    <property type="match status" value="1"/>
</dbReference>
<keyword evidence="3" id="KW-1185">Reference proteome</keyword>
<feature type="domain" description="Amine oxidase" evidence="1">
    <location>
        <begin position="11"/>
        <end position="414"/>
    </location>
</feature>
<dbReference type="NCBIfam" id="TIGR03467">
    <property type="entry name" value="HpnE"/>
    <property type="match status" value="1"/>
</dbReference>
<dbReference type="InterPro" id="IPR050464">
    <property type="entry name" value="Zeta_carotene_desat/Oxidored"/>
</dbReference>
<sequence length="414" mass="42491">MRRVHVVGMGLAGLAAALDLVERPDLSVQLHEATSRAGGRVRSFEDRRLGTLVDNGNHLVLSGNRAVFDHARRIGTVDLLELAETAALPFVDLATGARWTLRLPDGPADLFAGTWAVPPGTGAGLARDLARLLAAGRAATVARALGRAPDHPAMRLLWEPLSLAVLNAPPGEGAAAALRAVLLRSALRGGRASRPVTMPSGLGPTLVDPARDLLQRRGAALRTGRRLTGLRGDPGRPAEALVFRGGEVPIAPGDAAILALPAEAAARILGGPGPGAGRPILNAHFRLPAEAASLSPPILGLTGGLAQWVFRRGDVLSVTVSAADAAAARPPGEVLAQLRGEVETALGAPLAPVAARLLTEHAATFAATPAAMAARLPMRTRWPNVVLAGDHVAGPLPATIEGALRSGRAAARAI</sequence>